<reference evidence="3" key="1">
    <citation type="submission" date="2021-03" db="EMBL/GenBank/DDBJ databases">
        <authorList>
            <person name="Bekaert M."/>
        </authorList>
    </citation>
    <scope>NUCLEOTIDE SEQUENCE</scope>
</reference>
<feature type="region of interest" description="Disordered" evidence="2">
    <location>
        <begin position="84"/>
        <end position="116"/>
    </location>
</feature>
<feature type="compositionally biased region" description="Acidic residues" evidence="2">
    <location>
        <begin position="136"/>
        <end position="150"/>
    </location>
</feature>
<protein>
    <submittedName>
        <fullName evidence="3">Uncharacterized protein</fullName>
    </submittedName>
</protein>
<feature type="region of interest" description="Disordered" evidence="2">
    <location>
        <begin position="129"/>
        <end position="150"/>
    </location>
</feature>
<dbReference type="AlphaFoldDB" id="A0A8S3T268"/>
<evidence type="ECO:0000256" key="1">
    <source>
        <dbReference type="SAM" id="Coils"/>
    </source>
</evidence>
<evidence type="ECO:0000313" key="4">
    <source>
        <dbReference type="Proteomes" id="UP000683360"/>
    </source>
</evidence>
<proteinExistence type="predicted"/>
<dbReference type="OrthoDB" id="448954at2759"/>
<organism evidence="3 4">
    <name type="scientific">Mytilus edulis</name>
    <name type="common">Blue mussel</name>
    <dbReference type="NCBI Taxonomy" id="6550"/>
    <lineage>
        <taxon>Eukaryota</taxon>
        <taxon>Metazoa</taxon>
        <taxon>Spiralia</taxon>
        <taxon>Lophotrochozoa</taxon>
        <taxon>Mollusca</taxon>
        <taxon>Bivalvia</taxon>
        <taxon>Autobranchia</taxon>
        <taxon>Pteriomorphia</taxon>
        <taxon>Mytilida</taxon>
        <taxon>Mytiloidea</taxon>
        <taxon>Mytilidae</taxon>
        <taxon>Mytilinae</taxon>
        <taxon>Mytilus</taxon>
    </lineage>
</organism>
<accession>A0A8S3T268</accession>
<comment type="caution">
    <text evidence="3">The sequence shown here is derived from an EMBL/GenBank/DDBJ whole genome shotgun (WGS) entry which is preliminary data.</text>
</comment>
<dbReference type="EMBL" id="CAJPWZ010001812">
    <property type="protein sequence ID" value="CAG2224643.1"/>
    <property type="molecule type" value="Genomic_DNA"/>
</dbReference>
<evidence type="ECO:0000256" key="2">
    <source>
        <dbReference type="SAM" id="MobiDB-lite"/>
    </source>
</evidence>
<keyword evidence="4" id="KW-1185">Reference proteome</keyword>
<name>A0A8S3T268_MYTED</name>
<feature type="coiled-coil region" evidence="1">
    <location>
        <begin position="180"/>
        <end position="265"/>
    </location>
</feature>
<keyword evidence="1" id="KW-0175">Coiled coil</keyword>
<evidence type="ECO:0000313" key="3">
    <source>
        <dbReference type="EMBL" id="CAG2224643.1"/>
    </source>
</evidence>
<gene>
    <name evidence="3" type="ORF">MEDL_37840</name>
</gene>
<dbReference type="Proteomes" id="UP000683360">
    <property type="component" value="Unassembled WGS sequence"/>
</dbReference>
<sequence>MCTHIADYTETGGDDVDEESFQVFDENGELKNINDVNWNTDTKSDSLTNSLKDAELKVKVQVINNLDDLEKVFKDLKKTENAGGKLTSDSVVNVNEKKSETDEDTNEKDTENTEKTTLTFEKSKLKDKSKSMVSEVVEEMDQTDKTEDMDDLLDEDDTSLIEEFDKGLKDTKFTDLKTRLEKNKASLSDLQSQVKDAMEQELDGIIEEAEEEVGVNLEEKKKSYKHLTESLENLIKRLDNTQEEIDKVDKHIEEATDDLTALKEETDIKDKIQGPDSDERVKVRVTRVNKKELQKTDDKNKPGLDLAGGKVQVKIITAGYYDKKGEPIKTLSADDSDAFKNMIVSILGGDQGSSSGSK</sequence>